<dbReference type="SUPFAM" id="SSF89550">
    <property type="entry name" value="PHP domain-like"/>
    <property type="match status" value="1"/>
</dbReference>
<dbReference type="InterPro" id="IPR043519">
    <property type="entry name" value="NT_sf"/>
</dbReference>
<dbReference type="InterPro" id="IPR016195">
    <property type="entry name" value="Pol/histidinol_Pase-like"/>
</dbReference>
<dbReference type="AlphaFoldDB" id="A0A1G2KRC4"/>
<evidence type="ECO:0000256" key="6">
    <source>
        <dbReference type="ARBA" id="ARBA00023204"/>
    </source>
</evidence>
<dbReference type="GO" id="GO:0003677">
    <property type="term" value="F:DNA binding"/>
    <property type="evidence" value="ECO:0007669"/>
    <property type="project" value="InterPro"/>
</dbReference>
<keyword evidence="2" id="KW-0808">Transferase</keyword>
<feature type="domain" description="Polymerase/histidinol phosphatase N-terminal" evidence="8">
    <location>
        <begin position="350"/>
        <end position="433"/>
    </location>
</feature>
<evidence type="ECO:0000256" key="3">
    <source>
        <dbReference type="ARBA" id="ARBA00022695"/>
    </source>
</evidence>
<keyword evidence="3" id="KW-0548">Nucleotidyltransferase</keyword>
<name>A0A1G2KRC4_9BACT</name>
<evidence type="ECO:0000313" key="11">
    <source>
        <dbReference type="Proteomes" id="UP000177811"/>
    </source>
</evidence>
<dbReference type="SUPFAM" id="SSF81301">
    <property type="entry name" value="Nucleotidyltransferase"/>
    <property type="match status" value="1"/>
</dbReference>
<reference evidence="10 11" key="1">
    <citation type="journal article" date="2016" name="Nat. Commun.">
        <title>Thousands of microbial genomes shed light on interconnected biogeochemical processes in an aquifer system.</title>
        <authorList>
            <person name="Anantharaman K."/>
            <person name="Brown C.T."/>
            <person name="Hug L.A."/>
            <person name="Sharon I."/>
            <person name="Castelle C.J."/>
            <person name="Probst A.J."/>
            <person name="Thomas B.C."/>
            <person name="Singh A."/>
            <person name="Wilkins M.J."/>
            <person name="Karaoz U."/>
            <person name="Brodie E.L."/>
            <person name="Williams K.H."/>
            <person name="Hubbard S.S."/>
            <person name="Banfield J.F."/>
        </authorList>
    </citation>
    <scope>NUCLEOTIDE SEQUENCE [LARGE SCALE GENOMIC DNA]</scope>
</reference>
<dbReference type="InterPro" id="IPR027421">
    <property type="entry name" value="DNA_pol_lamdba_lyase_dom_sf"/>
</dbReference>
<dbReference type="InterPro" id="IPR022311">
    <property type="entry name" value="PolX-like"/>
</dbReference>
<dbReference type="EMBL" id="MHQL01000050">
    <property type="protein sequence ID" value="OHA01975.1"/>
    <property type="molecule type" value="Genomic_DNA"/>
</dbReference>
<keyword evidence="4" id="KW-0227">DNA damage</keyword>
<keyword evidence="6" id="KW-0234">DNA repair</keyword>
<dbReference type="Gene3D" id="3.20.20.140">
    <property type="entry name" value="Metal-dependent hydrolases"/>
    <property type="match status" value="1"/>
</dbReference>
<dbReference type="InterPro" id="IPR010996">
    <property type="entry name" value="HHH_MUS81"/>
</dbReference>
<dbReference type="EC" id="2.7.7.7" evidence="1"/>
<dbReference type="SMART" id="SM00481">
    <property type="entry name" value="POLIIIAc"/>
    <property type="match status" value="1"/>
</dbReference>
<dbReference type="PANTHER" id="PTHR36928:SF1">
    <property type="entry name" value="PHOSPHATASE YCDX-RELATED"/>
    <property type="match status" value="1"/>
</dbReference>
<dbReference type="InterPro" id="IPR050243">
    <property type="entry name" value="PHP_phosphatase"/>
</dbReference>
<evidence type="ECO:0000259" key="8">
    <source>
        <dbReference type="SMART" id="SM00481"/>
    </source>
</evidence>
<dbReference type="InterPro" id="IPR037160">
    <property type="entry name" value="DNA_Pol_thumb_sf"/>
</dbReference>
<keyword evidence="5" id="KW-0239">DNA-directed DNA polymerase</keyword>
<protein>
    <recommendedName>
        <fullName evidence="1">DNA-directed DNA polymerase</fullName>
        <ecNumber evidence="1">2.7.7.7</ecNumber>
    </recommendedName>
</protein>
<dbReference type="Pfam" id="PF14520">
    <property type="entry name" value="HHH_5"/>
    <property type="match status" value="1"/>
</dbReference>
<sequence>MRVHRFSNLQIAGTLREMGELFDMEGVQFKPRAYERAALGVEGLDREATDIYKEGGAKALLKIAGVGAGIAAHMEELFTTGHFSEYERMKKRMPVDIAGLTAVEGVGPKMIRTLYRKLGVKNIRDLERVARKGTIHTIPGFGEKSEQKILKGIEFLKGSGGRRLLGDVLPQVRVLENMIRGFPETDVVAVAGSIRRRKETIGDIDILVTSKKPAKVMERFLGLSFIGHVYASGATKTMVRLKNGIDADLRVVPDASFGAALNYFTGSKEHNVALRERAIKKGYKLNEYGLYKGTRLVAGRTEGEIYTALGLQYIEPEMREMTGEIEAARIGPSGDPSRLPHLISYDDLKGDLQTQTNWTDGVDTIEAMAGAAMRAGLEYIVITDHTKTLAMTGGADEKKLRKQMAAIDAMNKKLQKDGSSFRVLKGAEVNILKDGSCDIDDAVLQELDVVGAAIHTNFKESRTDQTKRIIRAMENPHVDIIFHLTTRLINRRAPIELDSDAVIEAARRTGTVLEIDAFPDRLDIKDDYIKKCVMAGVKMSIDSDAHSVEHFAVLEYGIAQARRGWAQKKDIINAWPVDTMLGFLKDKRSKKAVGR</sequence>
<dbReference type="Gene3D" id="3.30.210.10">
    <property type="entry name" value="DNA polymerase, thumb domain"/>
    <property type="match status" value="1"/>
</dbReference>
<dbReference type="GO" id="GO:0042578">
    <property type="term" value="F:phosphoric ester hydrolase activity"/>
    <property type="evidence" value="ECO:0007669"/>
    <property type="project" value="TreeGrafter"/>
</dbReference>
<dbReference type="Gene3D" id="1.10.150.110">
    <property type="entry name" value="DNA polymerase beta, N-terminal domain-like"/>
    <property type="match status" value="1"/>
</dbReference>
<dbReference type="InterPro" id="IPR029398">
    <property type="entry name" value="PolB_thumb"/>
</dbReference>
<dbReference type="GO" id="GO:0006281">
    <property type="term" value="P:DNA repair"/>
    <property type="evidence" value="ECO:0007669"/>
    <property type="project" value="UniProtKB-KW"/>
</dbReference>
<feature type="domain" description="DNA-directed DNA polymerase X" evidence="9">
    <location>
        <begin position="6"/>
        <end position="320"/>
    </location>
</feature>
<organism evidence="10 11">
    <name type="scientific">Candidatus Sungbacteria bacterium RIFCSPHIGHO2_02_FULL_51_29</name>
    <dbReference type="NCBI Taxonomy" id="1802273"/>
    <lineage>
        <taxon>Bacteria</taxon>
        <taxon>Candidatus Sungiibacteriota</taxon>
    </lineage>
</organism>
<evidence type="ECO:0000256" key="7">
    <source>
        <dbReference type="ARBA" id="ARBA00049244"/>
    </source>
</evidence>
<evidence type="ECO:0000256" key="5">
    <source>
        <dbReference type="ARBA" id="ARBA00022932"/>
    </source>
</evidence>
<comment type="catalytic activity">
    <reaction evidence="7">
        <text>DNA(n) + a 2'-deoxyribonucleoside 5'-triphosphate = DNA(n+1) + diphosphate</text>
        <dbReference type="Rhea" id="RHEA:22508"/>
        <dbReference type="Rhea" id="RHEA-COMP:17339"/>
        <dbReference type="Rhea" id="RHEA-COMP:17340"/>
        <dbReference type="ChEBI" id="CHEBI:33019"/>
        <dbReference type="ChEBI" id="CHEBI:61560"/>
        <dbReference type="ChEBI" id="CHEBI:173112"/>
        <dbReference type="EC" id="2.7.7.7"/>
    </reaction>
</comment>
<dbReference type="Gene3D" id="1.10.150.20">
    <property type="entry name" value="5' to 3' exonuclease, C-terminal subdomain"/>
    <property type="match status" value="1"/>
</dbReference>
<dbReference type="GO" id="GO:0005829">
    <property type="term" value="C:cytosol"/>
    <property type="evidence" value="ECO:0007669"/>
    <property type="project" value="TreeGrafter"/>
</dbReference>
<evidence type="ECO:0000313" key="10">
    <source>
        <dbReference type="EMBL" id="OHA01975.1"/>
    </source>
</evidence>
<evidence type="ECO:0000256" key="2">
    <source>
        <dbReference type="ARBA" id="ARBA00022679"/>
    </source>
</evidence>
<evidence type="ECO:0000256" key="4">
    <source>
        <dbReference type="ARBA" id="ARBA00022763"/>
    </source>
</evidence>
<dbReference type="InterPro" id="IPR002054">
    <property type="entry name" value="DNA-dir_DNA_pol_X"/>
</dbReference>
<dbReference type="CDD" id="cd00141">
    <property type="entry name" value="NT_POLXc"/>
    <property type="match status" value="1"/>
</dbReference>
<dbReference type="SUPFAM" id="SSF158702">
    <property type="entry name" value="Sec63 N-terminal domain-like"/>
    <property type="match status" value="1"/>
</dbReference>
<gene>
    <name evidence="10" type="ORF">A3C16_02445</name>
</gene>
<proteinExistence type="predicted"/>
<dbReference type="PRINTS" id="PR00870">
    <property type="entry name" value="DNAPOLXBETA"/>
</dbReference>
<dbReference type="GO" id="GO:0003887">
    <property type="term" value="F:DNA-directed DNA polymerase activity"/>
    <property type="evidence" value="ECO:0007669"/>
    <property type="project" value="UniProtKB-KW"/>
</dbReference>
<dbReference type="SMART" id="SM00483">
    <property type="entry name" value="POLXc"/>
    <property type="match status" value="1"/>
</dbReference>
<dbReference type="NCBIfam" id="NF006375">
    <property type="entry name" value="PRK08609.1"/>
    <property type="match status" value="1"/>
</dbReference>
<evidence type="ECO:0000256" key="1">
    <source>
        <dbReference type="ARBA" id="ARBA00012417"/>
    </source>
</evidence>
<dbReference type="InterPro" id="IPR003141">
    <property type="entry name" value="Pol/His_phosphatase_N"/>
</dbReference>
<evidence type="ECO:0000259" key="9">
    <source>
        <dbReference type="SMART" id="SM00483"/>
    </source>
</evidence>
<dbReference type="CDD" id="cd07436">
    <property type="entry name" value="PHP_PolX"/>
    <property type="match status" value="1"/>
</dbReference>
<dbReference type="Pfam" id="PF14716">
    <property type="entry name" value="HHH_8"/>
    <property type="match status" value="1"/>
</dbReference>
<dbReference type="Proteomes" id="UP000177811">
    <property type="component" value="Unassembled WGS sequence"/>
</dbReference>
<dbReference type="Gene3D" id="3.30.460.10">
    <property type="entry name" value="Beta Polymerase, domain 2"/>
    <property type="match status" value="1"/>
</dbReference>
<dbReference type="GO" id="GO:0008270">
    <property type="term" value="F:zinc ion binding"/>
    <property type="evidence" value="ECO:0007669"/>
    <property type="project" value="TreeGrafter"/>
</dbReference>
<accession>A0A1G2KRC4</accession>
<dbReference type="InterPro" id="IPR002008">
    <property type="entry name" value="DNA_pol_X_beta-like"/>
</dbReference>
<dbReference type="Pfam" id="PF14791">
    <property type="entry name" value="DNA_pol_B_thumb"/>
    <property type="match status" value="1"/>
</dbReference>
<dbReference type="InterPro" id="IPR047967">
    <property type="entry name" value="PolX_PHP"/>
</dbReference>
<comment type="caution">
    <text evidence="10">The sequence shown here is derived from an EMBL/GenBank/DDBJ whole genome shotgun (WGS) entry which is preliminary data.</text>
</comment>
<dbReference type="SUPFAM" id="SSF47802">
    <property type="entry name" value="DNA polymerase beta, N-terminal domain-like"/>
    <property type="match status" value="1"/>
</dbReference>
<dbReference type="PIRSF" id="PIRSF005047">
    <property type="entry name" value="UCP005047_YshC"/>
    <property type="match status" value="1"/>
</dbReference>
<dbReference type="PANTHER" id="PTHR36928">
    <property type="entry name" value="PHOSPHATASE YCDX-RELATED"/>
    <property type="match status" value="1"/>
</dbReference>